<name>A0A3G5AAS2_9VIRU</name>
<gene>
    <name evidence="1" type="ORF">Hyperionvirus22_26</name>
</gene>
<organism evidence="1">
    <name type="scientific">Hyperionvirus sp</name>
    <dbReference type="NCBI Taxonomy" id="2487770"/>
    <lineage>
        <taxon>Viruses</taxon>
        <taxon>Varidnaviria</taxon>
        <taxon>Bamfordvirae</taxon>
        <taxon>Nucleocytoviricota</taxon>
        <taxon>Megaviricetes</taxon>
        <taxon>Imitervirales</taxon>
        <taxon>Mimiviridae</taxon>
        <taxon>Klosneuvirinae</taxon>
    </lineage>
</organism>
<dbReference type="Gene3D" id="1.20.272.10">
    <property type="match status" value="1"/>
</dbReference>
<sequence>MKLTLFTDENKNFPAFFYFDPDSITAHFYYKLSDIPIDRKQINQLTHINVKNLNEILFICIDKKHAFQLNQTNSNSTDNLSIMKSHLQKCVRRGEKTLAIETGKYMIEKGQTPELLRRLFIICLEDTILTPQLVPLTWLMIISNKNYVIPDHINAWILGFIALISELKYSDDPDFTSGKVSPKKDLMSRVKKLPQLERDLIMSLVIRISYGGMSGDLKMLNNFITKWLERFEHTHSHDMITKPLPQITTTKLDKNKMLLPAFDFHCTNIIKLIQKNTDLDENKLKELIWNHSSSINFRKANEPNDVKLWQSIEPYFISSAEYIRNKLIL</sequence>
<reference evidence="1" key="1">
    <citation type="submission" date="2018-10" db="EMBL/GenBank/DDBJ databases">
        <title>Hidden diversity of soil giant viruses.</title>
        <authorList>
            <person name="Schulz F."/>
            <person name="Alteio L."/>
            <person name="Goudeau D."/>
            <person name="Ryan E.M."/>
            <person name="Malmstrom R.R."/>
            <person name="Blanchard J."/>
            <person name="Woyke T."/>
        </authorList>
    </citation>
    <scope>NUCLEOTIDE SEQUENCE</scope>
    <source>
        <strain evidence="1">HYV1</strain>
    </source>
</reference>
<accession>A0A3G5AAS2</accession>
<protein>
    <submittedName>
        <fullName evidence="1">Uncharacterized protein</fullName>
    </submittedName>
</protein>
<proteinExistence type="predicted"/>
<evidence type="ECO:0000313" key="1">
    <source>
        <dbReference type="EMBL" id="AYV84325.1"/>
    </source>
</evidence>
<dbReference type="EMBL" id="MK072404">
    <property type="protein sequence ID" value="AYV84325.1"/>
    <property type="molecule type" value="Genomic_DNA"/>
</dbReference>